<feature type="transmembrane region" description="Helical" evidence="7">
    <location>
        <begin position="12"/>
        <end position="36"/>
    </location>
</feature>
<dbReference type="EMBL" id="FWXI01000025">
    <property type="protein sequence ID" value="SMD09966.1"/>
    <property type="molecule type" value="Genomic_DNA"/>
</dbReference>
<dbReference type="InterPro" id="IPR025966">
    <property type="entry name" value="OppC_N"/>
</dbReference>
<evidence type="ECO:0000259" key="8">
    <source>
        <dbReference type="PROSITE" id="PS50928"/>
    </source>
</evidence>
<protein>
    <submittedName>
        <fullName evidence="9">Peptide/nickel transport system permease protein</fullName>
    </submittedName>
</protein>
<dbReference type="GO" id="GO:0055085">
    <property type="term" value="P:transmembrane transport"/>
    <property type="evidence" value="ECO:0007669"/>
    <property type="project" value="InterPro"/>
</dbReference>
<sequence length="280" mass="30655">MHIRIHKELLENNLGQLGLFLLGLILLTALFAPFIANHNPLAYTGDIFQPPDGKYWLGTNEVGQDIWSQLVYGARTSLTIAAGAALLAAALSLLAGGSAAINGGLLDRTIMRTIDIWLVLPPVIVTILVASYLHPSRLLLMVLLALFMWPGGARIIRTQTLTLKTKASYAAATCFGASQPYLLTRHILPELAPTLTALFIQYSRRAIFMESGLSFFGISDPSLLSWGKMMQQALPYTYLDVWQWWLVPAGLAVSITIAGLAFTGLALETVLDPRLRPEKR</sequence>
<dbReference type="STRING" id="112901.SAMN04488500_12547"/>
<dbReference type="InterPro" id="IPR035906">
    <property type="entry name" value="MetI-like_sf"/>
</dbReference>
<dbReference type="PROSITE" id="PS50928">
    <property type="entry name" value="ABC_TM1"/>
    <property type="match status" value="1"/>
</dbReference>
<dbReference type="GO" id="GO:0005886">
    <property type="term" value="C:plasma membrane"/>
    <property type="evidence" value="ECO:0007669"/>
    <property type="project" value="UniProtKB-SubCell"/>
</dbReference>
<evidence type="ECO:0000256" key="5">
    <source>
        <dbReference type="ARBA" id="ARBA00022989"/>
    </source>
</evidence>
<evidence type="ECO:0000313" key="9">
    <source>
        <dbReference type="EMBL" id="SMD09966.1"/>
    </source>
</evidence>
<feature type="transmembrane region" description="Helical" evidence="7">
    <location>
        <begin position="244"/>
        <end position="271"/>
    </location>
</feature>
<dbReference type="CDD" id="cd06261">
    <property type="entry name" value="TM_PBP2"/>
    <property type="match status" value="1"/>
</dbReference>
<keyword evidence="6 7" id="KW-0472">Membrane</keyword>
<dbReference type="PANTHER" id="PTHR43386:SF1">
    <property type="entry name" value="D,D-DIPEPTIDE TRANSPORT SYSTEM PERMEASE PROTEIN DDPC-RELATED"/>
    <property type="match status" value="1"/>
</dbReference>
<dbReference type="RefSeq" id="WP_084577953.1">
    <property type="nucleotide sequence ID" value="NZ_CP155572.1"/>
</dbReference>
<dbReference type="OrthoDB" id="9783218at2"/>
<dbReference type="PANTHER" id="PTHR43386">
    <property type="entry name" value="OLIGOPEPTIDE TRANSPORT SYSTEM PERMEASE PROTEIN APPC"/>
    <property type="match status" value="1"/>
</dbReference>
<comment type="subcellular location">
    <subcellularLocation>
        <location evidence="1 7">Cell membrane</location>
        <topology evidence="1 7">Multi-pass membrane protein</topology>
    </subcellularLocation>
</comment>
<keyword evidence="4 7" id="KW-0812">Transmembrane</keyword>
<evidence type="ECO:0000256" key="6">
    <source>
        <dbReference type="ARBA" id="ARBA00023136"/>
    </source>
</evidence>
<dbReference type="InterPro" id="IPR000515">
    <property type="entry name" value="MetI-like"/>
</dbReference>
<keyword evidence="3" id="KW-1003">Cell membrane</keyword>
<evidence type="ECO:0000313" key="10">
    <source>
        <dbReference type="Proteomes" id="UP000192738"/>
    </source>
</evidence>
<evidence type="ECO:0000256" key="7">
    <source>
        <dbReference type="RuleBase" id="RU363032"/>
    </source>
</evidence>
<evidence type="ECO:0000256" key="2">
    <source>
        <dbReference type="ARBA" id="ARBA00022448"/>
    </source>
</evidence>
<feature type="transmembrane region" description="Helical" evidence="7">
    <location>
        <begin position="80"/>
        <end position="102"/>
    </location>
</feature>
<comment type="similarity">
    <text evidence="7">Belongs to the binding-protein-dependent transport system permease family.</text>
</comment>
<dbReference type="Pfam" id="PF12911">
    <property type="entry name" value="OppC_N"/>
    <property type="match status" value="1"/>
</dbReference>
<dbReference type="Pfam" id="PF00528">
    <property type="entry name" value="BPD_transp_1"/>
    <property type="match status" value="1"/>
</dbReference>
<evidence type="ECO:0000256" key="4">
    <source>
        <dbReference type="ARBA" id="ARBA00022692"/>
    </source>
</evidence>
<evidence type="ECO:0000256" key="3">
    <source>
        <dbReference type="ARBA" id="ARBA00022475"/>
    </source>
</evidence>
<gene>
    <name evidence="9" type="ORF">SAMN04488500_12547</name>
</gene>
<evidence type="ECO:0000256" key="1">
    <source>
        <dbReference type="ARBA" id="ARBA00004651"/>
    </source>
</evidence>
<keyword evidence="10" id="KW-1185">Reference proteome</keyword>
<feature type="transmembrane region" description="Helical" evidence="7">
    <location>
        <begin position="114"/>
        <end position="132"/>
    </location>
</feature>
<dbReference type="Proteomes" id="UP000192738">
    <property type="component" value="Unassembled WGS sequence"/>
</dbReference>
<feature type="transmembrane region" description="Helical" evidence="7">
    <location>
        <begin position="138"/>
        <end position="156"/>
    </location>
</feature>
<accession>A0A1W2EL02</accession>
<dbReference type="AlphaFoldDB" id="A0A1W2EL02"/>
<reference evidence="9 10" key="1">
    <citation type="submission" date="2017-04" db="EMBL/GenBank/DDBJ databases">
        <authorList>
            <person name="Afonso C.L."/>
            <person name="Miller P.J."/>
            <person name="Scott M.A."/>
            <person name="Spackman E."/>
            <person name="Goraichik I."/>
            <person name="Dimitrov K.M."/>
            <person name="Suarez D.L."/>
            <person name="Swayne D.E."/>
        </authorList>
    </citation>
    <scope>NUCLEOTIDE SEQUENCE [LARGE SCALE GENOMIC DNA]</scope>
    <source>
        <strain evidence="9 10">DSM 5090</strain>
    </source>
</reference>
<feature type="domain" description="ABC transmembrane type-1" evidence="8">
    <location>
        <begin position="74"/>
        <end position="266"/>
    </location>
</feature>
<name>A0A1W2EL02_9FIRM</name>
<dbReference type="Gene3D" id="1.10.3720.10">
    <property type="entry name" value="MetI-like"/>
    <property type="match status" value="1"/>
</dbReference>
<dbReference type="SUPFAM" id="SSF161098">
    <property type="entry name" value="MetI-like"/>
    <property type="match status" value="1"/>
</dbReference>
<organism evidence="9 10">
    <name type="scientific">Sporomusa malonica</name>
    <dbReference type="NCBI Taxonomy" id="112901"/>
    <lineage>
        <taxon>Bacteria</taxon>
        <taxon>Bacillati</taxon>
        <taxon>Bacillota</taxon>
        <taxon>Negativicutes</taxon>
        <taxon>Selenomonadales</taxon>
        <taxon>Sporomusaceae</taxon>
        <taxon>Sporomusa</taxon>
    </lineage>
</organism>
<keyword evidence="2 7" id="KW-0813">Transport</keyword>
<keyword evidence="5 7" id="KW-1133">Transmembrane helix</keyword>
<dbReference type="InterPro" id="IPR050366">
    <property type="entry name" value="BP-dependent_transpt_permease"/>
</dbReference>
<proteinExistence type="inferred from homology"/>